<protein>
    <submittedName>
        <fullName evidence="3">Predicted DNA binding protein, CopG/RHH family</fullName>
    </submittedName>
</protein>
<evidence type="ECO:0000313" key="2">
    <source>
        <dbReference type="EMBL" id="VFJ90668.1"/>
    </source>
</evidence>
<proteinExistence type="predicted"/>
<gene>
    <name evidence="1" type="ORF">BECKH772A_GA0070896_100105</name>
    <name evidence="2" type="ORF">BECKH772B_GA0070898_100115</name>
    <name evidence="3" type="ORF">BECKH772C_GA0070978_100095</name>
</gene>
<evidence type="ECO:0000313" key="3">
    <source>
        <dbReference type="EMBL" id="VFJ96831.1"/>
    </source>
</evidence>
<accession>A0A450UWD1</accession>
<dbReference type="AlphaFoldDB" id="A0A450UWD1"/>
<evidence type="ECO:0000313" key="1">
    <source>
        <dbReference type="EMBL" id="VFJ88579.1"/>
    </source>
</evidence>
<sequence>MKNDMQFDQEELQILQDFEHGKFQSITDVETEKRELEAMARNTLRKDSSINIRISSRDLEQLQMRAAREGVPCQTYVASSLHKLVSGRLKEAI</sequence>
<dbReference type="EMBL" id="CAADFI010000011">
    <property type="protein sequence ID" value="VFJ90668.1"/>
    <property type="molecule type" value="Genomic_DNA"/>
</dbReference>
<organism evidence="3">
    <name type="scientific">Candidatus Kentrum eta</name>
    <dbReference type="NCBI Taxonomy" id="2126337"/>
    <lineage>
        <taxon>Bacteria</taxon>
        <taxon>Pseudomonadati</taxon>
        <taxon>Pseudomonadota</taxon>
        <taxon>Gammaproteobacteria</taxon>
        <taxon>Candidatus Kentrum</taxon>
    </lineage>
</organism>
<name>A0A450UWD1_9GAMM</name>
<dbReference type="EMBL" id="CAADFJ010000009">
    <property type="protein sequence ID" value="VFJ96831.1"/>
    <property type="molecule type" value="Genomic_DNA"/>
</dbReference>
<reference evidence="3" key="1">
    <citation type="submission" date="2019-02" db="EMBL/GenBank/DDBJ databases">
        <authorList>
            <person name="Gruber-Vodicka R. H."/>
            <person name="Seah K. B. B."/>
        </authorList>
    </citation>
    <scope>NUCLEOTIDE SEQUENCE</scope>
    <source>
        <strain evidence="3">BECK_SA2B12</strain>
        <strain evidence="1">BECK_SA2B15</strain>
        <strain evidence="2">BECK_SA2B20</strain>
    </source>
</reference>
<dbReference type="EMBL" id="CAADFG010000010">
    <property type="protein sequence ID" value="VFJ88579.1"/>
    <property type="molecule type" value="Genomic_DNA"/>
</dbReference>